<reference evidence="9 10" key="1">
    <citation type="submission" date="2020-09" db="EMBL/GenBank/DDBJ databases">
        <title>Genome sequences of type strains of Chitinophaga qingshengii and Chitinophaga varians.</title>
        <authorList>
            <person name="Kittiwongwattana C."/>
        </authorList>
    </citation>
    <scope>NUCLEOTIDE SEQUENCE [LARGE SCALE GENOMIC DNA]</scope>
    <source>
        <strain evidence="9 10">JCM 30026</strain>
    </source>
</reference>
<dbReference type="SMART" id="SM00387">
    <property type="entry name" value="HATPase_c"/>
    <property type="match status" value="1"/>
</dbReference>
<dbReference type="Gene3D" id="1.10.287.130">
    <property type="match status" value="1"/>
</dbReference>
<evidence type="ECO:0000313" key="9">
    <source>
        <dbReference type="EMBL" id="MBC9934995.1"/>
    </source>
</evidence>
<dbReference type="Gene3D" id="3.30.565.10">
    <property type="entry name" value="Histidine kinase-like ATPase, C-terminal domain"/>
    <property type="match status" value="1"/>
</dbReference>
<keyword evidence="7" id="KW-1133">Transmembrane helix</keyword>
<evidence type="ECO:0000256" key="4">
    <source>
        <dbReference type="ARBA" id="ARBA00022679"/>
    </source>
</evidence>
<dbReference type="PROSITE" id="PS50109">
    <property type="entry name" value="HIS_KIN"/>
    <property type="match status" value="1"/>
</dbReference>
<dbReference type="CDD" id="cd00082">
    <property type="entry name" value="HisKA"/>
    <property type="match status" value="1"/>
</dbReference>
<dbReference type="Pfam" id="PF02518">
    <property type="entry name" value="HATPase_c"/>
    <property type="match status" value="1"/>
</dbReference>
<gene>
    <name evidence="9" type="ORF">ICL07_31750</name>
</gene>
<dbReference type="InterPro" id="IPR050736">
    <property type="entry name" value="Sensor_HK_Regulatory"/>
</dbReference>
<dbReference type="InterPro" id="IPR036097">
    <property type="entry name" value="HisK_dim/P_sf"/>
</dbReference>
<dbReference type="InterPro" id="IPR004358">
    <property type="entry name" value="Sig_transdc_His_kin-like_C"/>
</dbReference>
<dbReference type="PANTHER" id="PTHR43711:SF32">
    <property type="entry name" value="SENSOR-TYPE HISTIDINE KINASE PRRB"/>
    <property type="match status" value="1"/>
</dbReference>
<evidence type="ECO:0000256" key="5">
    <source>
        <dbReference type="ARBA" id="ARBA00022777"/>
    </source>
</evidence>
<evidence type="ECO:0000313" key="10">
    <source>
        <dbReference type="Proteomes" id="UP000659124"/>
    </source>
</evidence>
<evidence type="ECO:0000256" key="1">
    <source>
        <dbReference type="ARBA" id="ARBA00000085"/>
    </source>
</evidence>
<dbReference type="PRINTS" id="PR00344">
    <property type="entry name" value="BCTRLSENSOR"/>
</dbReference>
<dbReference type="PANTHER" id="PTHR43711">
    <property type="entry name" value="TWO-COMPONENT HISTIDINE KINASE"/>
    <property type="match status" value="1"/>
</dbReference>
<evidence type="ECO:0000256" key="7">
    <source>
        <dbReference type="SAM" id="Phobius"/>
    </source>
</evidence>
<keyword evidence="10" id="KW-1185">Reference proteome</keyword>
<name>A0ABR7TXX4_9BACT</name>
<feature type="transmembrane region" description="Helical" evidence="7">
    <location>
        <begin position="90"/>
        <end position="111"/>
    </location>
</feature>
<evidence type="ECO:0000256" key="2">
    <source>
        <dbReference type="ARBA" id="ARBA00012438"/>
    </source>
</evidence>
<feature type="transmembrane region" description="Helical" evidence="7">
    <location>
        <begin position="169"/>
        <end position="186"/>
    </location>
</feature>
<keyword evidence="6" id="KW-0902">Two-component regulatory system</keyword>
<dbReference type="InterPro" id="IPR036890">
    <property type="entry name" value="HATPase_C_sf"/>
</dbReference>
<comment type="caution">
    <text evidence="9">The sequence shown here is derived from an EMBL/GenBank/DDBJ whole genome shotgun (WGS) entry which is preliminary data.</text>
</comment>
<evidence type="ECO:0000256" key="6">
    <source>
        <dbReference type="ARBA" id="ARBA00023012"/>
    </source>
</evidence>
<dbReference type="Proteomes" id="UP000659124">
    <property type="component" value="Unassembled WGS sequence"/>
</dbReference>
<dbReference type="GO" id="GO:0016301">
    <property type="term" value="F:kinase activity"/>
    <property type="evidence" value="ECO:0007669"/>
    <property type="project" value="UniProtKB-KW"/>
</dbReference>
<dbReference type="InterPro" id="IPR003594">
    <property type="entry name" value="HATPase_dom"/>
</dbReference>
<keyword evidence="7" id="KW-0472">Membrane</keyword>
<comment type="catalytic activity">
    <reaction evidence="1">
        <text>ATP + protein L-histidine = ADP + protein N-phospho-L-histidine.</text>
        <dbReference type="EC" id="2.7.13.3"/>
    </reaction>
</comment>
<feature type="transmembrane region" description="Helical" evidence="7">
    <location>
        <begin position="139"/>
        <end position="157"/>
    </location>
</feature>
<keyword evidence="7" id="KW-0812">Transmembrane</keyword>
<feature type="transmembrane region" description="Helical" evidence="7">
    <location>
        <begin position="39"/>
        <end position="58"/>
    </location>
</feature>
<dbReference type="InterPro" id="IPR005467">
    <property type="entry name" value="His_kinase_dom"/>
</dbReference>
<organism evidence="9 10">
    <name type="scientific">Chitinophaga qingshengii</name>
    <dbReference type="NCBI Taxonomy" id="1569794"/>
    <lineage>
        <taxon>Bacteria</taxon>
        <taxon>Pseudomonadati</taxon>
        <taxon>Bacteroidota</taxon>
        <taxon>Chitinophagia</taxon>
        <taxon>Chitinophagales</taxon>
        <taxon>Chitinophagaceae</taxon>
        <taxon>Chitinophaga</taxon>
    </lineage>
</organism>
<feature type="transmembrane region" description="Helical" evidence="7">
    <location>
        <begin position="64"/>
        <end position="83"/>
    </location>
</feature>
<dbReference type="SUPFAM" id="SSF47384">
    <property type="entry name" value="Homodimeric domain of signal transducing histidine kinase"/>
    <property type="match status" value="1"/>
</dbReference>
<evidence type="ECO:0000259" key="8">
    <source>
        <dbReference type="PROSITE" id="PS50109"/>
    </source>
</evidence>
<feature type="domain" description="Histidine kinase" evidence="8">
    <location>
        <begin position="217"/>
        <end position="432"/>
    </location>
</feature>
<keyword evidence="5 9" id="KW-0418">Kinase</keyword>
<feature type="transmembrane region" description="Helical" evidence="7">
    <location>
        <begin position="117"/>
        <end position="132"/>
    </location>
</feature>
<accession>A0ABR7TXX4</accession>
<dbReference type="EMBL" id="JACVFC010000007">
    <property type="protein sequence ID" value="MBC9934995.1"/>
    <property type="molecule type" value="Genomic_DNA"/>
</dbReference>
<protein>
    <recommendedName>
        <fullName evidence="2">histidine kinase</fullName>
        <ecNumber evidence="2">2.7.13.3</ecNumber>
    </recommendedName>
</protein>
<sequence>MQKGPSGFLYRFIQRAWNYIVNIGVDPLMPFIESRRTKLLNLLAIPCIPFMLFFAVLNTCQGRYLLAFFNVLTSAINVFVLWLHWKQRYLSARLVAIVCSIVIYTVVGLFFHNGAEYFLLNILICCILVYDNRWITVSLSLLTIAAFLAIIFFPQHWALADPVPAQRVWANVATSLVFIIVALNFFKHIQSDYQREIEKQREVLATMNKDKEKLFSIVAHDIRSPLATLEVLLDMFGKGQYPEEEMGEAAAVLHKKISQLGGSLDNVLRWSSRSMKGIQAQPVNFLLEPLATEVLYFFDMIIQQKNIKVENSIPPDLLLYADKDQVSVILRNFLSNALKFSYTGGRIELRAQPAGQQVAISITDHGTGMLPTQVVNLFSYKQSPGYGTSGERGTGLGLILCKEFAQQNGGEITVESHIDKGTRFTVFLPQGLPG</sequence>
<proteinExistence type="predicted"/>
<keyword evidence="3" id="KW-0597">Phosphoprotein</keyword>
<dbReference type="InterPro" id="IPR003661">
    <property type="entry name" value="HisK_dim/P_dom"/>
</dbReference>
<keyword evidence="4" id="KW-0808">Transferase</keyword>
<dbReference type="SUPFAM" id="SSF55874">
    <property type="entry name" value="ATPase domain of HSP90 chaperone/DNA topoisomerase II/histidine kinase"/>
    <property type="match status" value="1"/>
</dbReference>
<dbReference type="EC" id="2.7.13.3" evidence="2"/>
<dbReference type="RefSeq" id="WP_188092088.1">
    <property type="nucleotide sequence ID" value="NZ_JACVFC010000007.1"/>
</dbReference>
<evidence type="ECO:0000256" key="3">
    <source>
        <dbReference type="ARBA" id="ARBA00022553"/>
    </source>
</evidence>
<dbReference type="SMART" id="SM00388">
    <property type="entry name" value="HisKA"/>
    <property type="match status" value="1"/>
</dbReference>